<name>A0A516AGW9_CRYCO</name>
<evidence type="ECO:0000256" key="4">
    <source>
        <dbReference type="ARBA" id="ARBA00022763"/>
    </source>
</evidence>
<evidence type="ECO:0000256" key="8">
    <source>
        <dbReference type="SAM" id="MobiDB-lite"/>
    </source>
</evidence>
<dbReference type="SMART" id="SM00240">
    <property type="entry name" value="FHA"/>
    <property type="match status" value="1"/>
</dbReference>
<dbReference type="GO" id="GO:0003684">
    <property type="term" value="F:damaged DNA binding"/>
    <property type="evidence" value="ECO:0007669"/>
    <property type="project" value="TreeGrafter"/>
</dbReference>
<evidence type="ECO:0000256" key="7">
    <source>
        <dbReference type="ARBA" id="ARBA00044757"/>
    </source>
</evidence>
<dbReference type="Pfam" id="PF00498">
    <property type="entry name" value="FHA"/>
    <property type="match status" value="1"/>
</dbReference>
<keyword evidence="3" id="KW-0158">Chromosome</keyword>
<feature type="region of interest" description="Disordered" evidence="8">
    <location>
        <begin position="370"/>
        <end position="414"/>
    </location>
</feature>
<feature type="compositionally biased region" description="Low complexity" evidence="8">
    <location>
        <begin position="385"/>
        <end position="400"/>
    </location>
</feature>
<dbReference type="PANTHER" id="PTHR12162">
    <property type="entry name" value="NIBRIN-RELATED"/>
    <property type="match status" value="1"/>
</dbReference>
<protein>
    <submittedName>
        <fullName evidence="10">Nibrin</fullName>
    </submittedName>
</protein>
<dbReference type="GO" id="GO:0030870">
    <property type="term" value="C:Mre11 complex"/>
    <property type="evidence" value="ECO:0007669"/>
    <property type="project" value="InterPro"/>
</dbReference>
<dbReference type="PROSITE" id="PS50006">
    <property type="entry name" value="FHA_DOMAIN"/>
    <property type="match status" value="1"/>
</dbReference>
<comment type="subcellular location">
    <subcellularLocation>
        <location evidence="2">Chromosome</location>
    </subcellularLocation>
    <subcellularLocation>
        <location evidence="1">Nucleus</location>
    </subcellularLocation>
</comment>
<dbReference type="InterPro" id="IPR036420">
    <property type="entry name" value="BRCT_dom_sf"/>
</dbReference>
<dbReference type="GO" id="GO:0005694">
    <property type="term" value="C:chromosome"/>
    <property type="evidence" value="ECO:0007669"/>
    <property type="project" value="UniProtKB-SubCell"/>
</dbReference>
<evidence type="ECO:0000259" key="9">
    <source>
        <dbReference type="PROSITE" id="PS50006"/>
    </source>
</evidence>
<organism evidence="10">
    <name type="scientific">Crypthecodinium cohnii</name>
    <name type="common">Dinoflagellate</name>
    <name type="synonym">Glenodinium cohnii</name>
    <dbReference type="NCBI Taxonomy" id="2866"/>
    <lineage>
        <taxon>Eukaryota</taxon>
        <taxon>Sar</taxon>
        <taxon>Alveolata</taxon>
        <taxon>Dinophyceae</taxon>
        <taxon>Gonyaulacales</taxon>
        <taxon>Crypthecodiniaceae</taxon>
        <taxon>Crypthecodinium</taxon>
    </lineage>
</organism>
<evidence type="ECO:0000256" key="2">
    <source>
        <dbReference type="ARBA" id="ARBA00004286"/>
    </source>
</evidence>
<accession>A0A516AGW9</accession>
<dbReference type="Gene3D" id="2.60.200.20">
    <property type="match status" value="1"/>
</dbReference>
<reference evidence="10" key="1">
    <citation type="journal article" date="2019" name="Microorganisms">
        <title>DNA Damage Response Pathways in Dinoflagellates.</title>
        <authorList>
            <person name="Li C."/>
            <person name="Wong J."/>
        </authorList>
    </citation>
    <scope>NUCLEOTIDE SEQUENCE</scope>
</reference>
<comment type="similarity">
    <text evidence="7">Belongs to the Nibrin family.</text>
</comment>
<keyword evidence="4" id="KW-0227">DNA damage</keyword>
<dbReference type="SUPFAM" id="SSF52113">
    <property type="entry name" value="BRCT domain"/>
    <property type="match status" value="1"/>
</dbReference>
<dbReference type="PANTHER" id="PTHR12162:SF0">
    <property type="entry name" value="NIBRIN"/>
    <property type="match status" value="1"/>
</dbReference>
<keyword evidence="5" id="KW-0234">DNA repair</keyword>
<dbReference type="InterPro" id="IPR000253">
    <property type="entry name" value="FHA_dom"/>
</dbReference>
<evidence type="ECO:0000256" key="1">
    <source>
        <dbReference type="ARBA" id="ARBA00004123"/>
    </source>
</evidence>
<feature type="domain" description="FHA" evidence="9">
    <location>
        <begin position="21"/>
        <end position="80"/>
    </location>
</feature>
<dbReference type="SUPFAM" id="SSF49879">
    <property type="entry name" value="SMAD/FHA domain"/>
    <property type="match status" value="1"/>
</dbReference>
<evidence type="ECO:0000256" key="5">
    <source>
        <dbReference type="ARBA" id="ARBA00023204"/>
    </source>
</evidence>
<keyword evidence="6" id="KW-0539">Nucleus</keyword>
<evidence type="ECO:0000256" key="6">
    <source>
        <dbReference type="ARBA" id="ARBA00023242"/>
    </source>
</evidence>
<dbReference type="InterPro" id="IPR008984">
    <property type="entry name" value="SMAD_FHA_dom_sf"/>
</dbReference>
<evidence type="ECO:0000256" key="3">
    <source>
        <dbReference type="ARBA" id="ARBA00022454"/>
    </source>
</evidence>
<dbReference type="CDD" id="cd22667">
    <property type="entry name" value="FHA_NBN"/>
    <property type="match status" value="1"/>
</dbReference>
<dbReference type="GO" id="GO:0000724">
    <property type="term" value="P:double-strand break repair via homologous recombination"/>
    <property type="evidence" value="ECO:0007669"/>
    <property type="project" value="TreeGrafter"/>
</dbReference>
<dbReference type="Gene3D" id="3.40.50.10190">
    <property type="entry name" value="BRCT domain"/>
    <property type="match status" value="1"/>
</dbReference>
<dbReference type="InterPro" id="IPR040227">
    <property type="entry name" value="Nibrin-rel"/>
</dbReference>
<dbReference type="GO" id="GO:0007095">
    <property type="term" value="P:mitotic G2 DNA damage checkpoint signaling"/>
    <property type="evidence" value="ECO:0007669"/>
    <property type="project" value="InterPro"/>
</dbReference>
<evidence type="ECO:0000313" key="10">
    <source>
        <dbReference type="EMBL" id="QDO16560.1"/>
    </source>
</evidence>
<sequence>MGWCLVQTGTGKRLSLQPGSVQVGRAQTAQVKATHQSVSRLHAEIVVGTYEGPLNVVAKQEIRIIDHSSTGHVFLNGKASPGKGVARPLADGDLLSFGVDPVTYRVAWSPVVLSYSSRLAGEEIRELSELARRAGAFLTQDWTLECTHLLIEQLAITPKLLCCIADGGIPVSSSYLRAMAACRNADSRPPPGEHQPKALMGVDAEYAPELELFLNSPRPRRTLLESVWIIFGLRQAHDTLSVALRHSGARVQLLCTSQEQLPQTMEELRLATQAVTENKLRRASAVWFVPGVDPSLLEGLKARLEPLEVPCMSVSHKAVVAGILSGDLRTAHKTSSVLPVGKPLAADVNNNTFAETLNQDPAAKRRRLDGGVQVKQEEESQKFASLLPSPQQQQLQQRQHQPPPSPGPSQVRHL</sequence>
<dbReference type="AlphaFoldDB" id="A0A516AGW9"/>
<dbReference type="EMBL" id="MN126093">
    <property type="protein sequence ID" value="QDO16560.1"/>
    <property type="molecule type" value="mRNA"/>
</dbReference>
<proteinExistence type="evidence at transcript level"/>